<dbReference type="GO" id="GO:0048513">
    <property type="term" value="P:animal organ development"/>
    <property type="evidence" value="ECO:0007669"/>
    <property type="project" value="TreeGrafter"/>
</dbReference>
<feature type="signal peptide" evidence="6">
    <location>
        <begin position="1"/>
        <end position="26"/>
    </location>
</feature>
<evidence type="ECO:0000256" key="1">
    <source>
        <dbReference type="ARBA" id="ARBA00004613"/>
    </source>
</evidence>
<keyword evidence="6" id="KW-0732">Signal</keyword>
<evidence type="ECO:0000256" key="5">
    <source>
        <dbReference type="SAM" id="MobiDB-lite"/>
    </source>
</evidence>
<dbReference type="Ensembl" id="ENSPPAT00000032657.1">
    <property type="protein sequence ID" value="ENSPPAP00000010010.1"/>
    <property type="gene ID" value="ENSPPAG00000028241.1"/>
</dbReference>
<evidence type="ECO:0000256" key="6">
    <source>
        <dbReference type="SAM" id="SignalP"/>
    </source>
</evidence>
<dbReference type="GO" id="GO:0060396">
    <property type="term" value="P:growth hormone receptor signaling pathway"/>
    <property type="evidence" value="ECO:0007669"/>
    <property type="project" value="TreeGrafter"/>
</dbReference>
<dbReference type="PANTHER" id="PTHR11417">
    <property type="entry name" value="SOMATOTROPIN,PROLACTIN"/>
    <property type="match status" value="1"/>
</dbReference>
<keyword evidence="3" id="KW-0964">Secreted</keyword>
<accession>A0A2R9A3Z9</accession>
<feature type="compositionally biased region" description="Basic residues" evidence="5">
    <location>
        <begin position="163"/>
        <end position="172"/>
    </location>
</feature>
<keyword evidence="8" id="KW-1185">Reference proteome</keyword>
<dbReference type="InterPro" id="IPR001400">
    <property type="entry name" value="Somatotropin/Prolactin"/>
</dbReference>
<evidence type="ECO:0000256" key="2">
    <source>
        <dbReference type="ARBA" id="ARBA00008474"/>
    </source>
</evidence>
<dbReference type="GO" id="GO:0046872">
    <property type="term" value="F:metal ion binding"/>
    <property type="evidence" value="ECO:0007669"/>
    <property type="project" value="UniProtKB-KW"/>
</dbReference>
<dbReference type="STRING" id="9597.ENSPPAP00000010010"/>
<dbReference type="GO" id="GO:0045927">
    <property type="term" value="P:positive regulation of growth"/>
    <property type="evidence" value="ECO:0007669"/>
    <property type="project" value="TreeGrafter"/>
</dbReference>
<dbReference type="Pfam" id="PF00103">
    <property type="entry name" value="Hormone_1"/>
    <property type="match status" value="1"/>
</dbReference>
<dbReference type="GeneTree" id="ENSGT00940000169597"/>
<proteinExistence type="inferred from homology"/>
<dbReference type="GO" id="GO:0005179">
    <property type="term" value="F:hormone activity"/>
    <property type="evidence" value="ECO:0007669"/>
    <property type="project" value="InterPro"/>
</dbReference>
<dbReference type="GO" id="GO:0005131">
    <property type="term" value="F:growth hormone receptor binding"/>
    <property type="evidence" value="ECO:0007669"/>
    <property type="project" value="TreeGrafter"/>
</dbReference>
<dbReference type="GO" id="GO:0008083">
    <property type="term" value="F:growth factor activity"/>
    <property type="evidence" value="ECO:0007669"/>
    <property type="project" value="TreeGrafter"/>
</dbReference>
<dbReference type="Bgee" id="ENSPPAG00000028241">
    <property type="expression patterns" value="Expressed in placenta"/>
</dbReference>
<sequence length="172" mass="19144">MAAGSRTSLLLAFALLCLPWLQEAGAVQTVPLSRLFKEAMLQAHRAHQLAIDTFQEFVSSWGMGAGQGWQEGVTFSHWGSNGRRLRSSGLFSEAKMQADEHRLSQVPRKVTMGAGLQHRKQRSFLVGDPSPRKKPISQRNRSIHSCMTPRPPSASQTLFRHPPTGRKCSRNL</sequence>
<feature type="chain" id="PRO_5015326872" evidence="6">
    <location>
        <begin position="27"/>
        <end position="172"/>
    </location>
</feature>
<organism evidence="7 8">
    <name type="scientific">Pan paniscus</name>
    <name type="common">Pygmy chimpanzee</name>
    <name type="synonym">Bonobo</name>
    <dbReference type="NCBI Taxonomy" id="9597"/>
    <lineage>
        <taxon>Eukaryota</taxon>
        <taxon>Metazoa</taxon>
        <taxon>Chordata</taxon>
        <taxon>Craniata</taxon>
        <taxon>Vertebrata</taxon>
        <taxon>Euteleostomi</taxon>
        <taxon>Mammalia</taxon>
        <taxon>Eutheria</taxon>
        <taxon>Euarchontoglires</taxon>
        <taxon>Primates</taxon>
        <taxon>Haplorrhini</taxon>
        <taxon>Catarrhini</taxon>
        <taxon>Hominidae</taxon>
        <taxon>Pan</taxon>
    </lineage>
</organism>
<keyword evidence="4" id="KW-0862">Zinc</keyword>
<feature type="region of interest" description="Disordered" evidence="5">
    <location>
        <begin position="113"/>
        <end position="172"/>
    </location>
</feature>
<dbReference type="GO" id="GO:0031667">
    <property type="term" value="P:response to nutrient levels"/>
    <property type="evidence" value="ECO:0007669"/>
    <property type="project" value="TreeGrafter"/>
</dbReference>
<comment type="subcellular location">
    <subcellularLocation>
        <location evidence="1">Secreted</location>
    </subcellularLocation>
</comment>
<reference evidence="7" key="2">
    <citation type="submission" date="2025-09" db="UniProtKB">
        <authorList>
            <consortium name="Ensembl"/>
        </authorList>
    </citation>
    <scope>IDENTIFICATION</scope>
</reference>
<dbReference type="PANTHER" id="PTHR11417:SF67">
    <property type="entry name" value="CHORIONIC SOMATOMAMMOTROPIN HORMONE 1-RELATED"/>
    <property type="match status" value="1"/>
</dbReference>
<dbReference type="GO" id="GO:0046427">
    <property type="term" value="P:positive regulation of receptor signaling pathway via JAK-STAT"/>
    <property type="evidence" value="ECO:0007669"/>
    <property type="project" value="TreeGrafter"/>
</dbReference>
<dbReference type="InterPro" id="IPR009079">
    <property type="entry name" value="4_helix_cytokine-like_core"/>
</dbReference>
<reference evidence="7" key="1">
    <citation type="submission" date="2025-08" db="UniProtKB">
        <authorList>
            <consortium name="Ensembl"/>
        </authorList>
    </citation>
    <scope>IDENTIFICATION</scope>
</reference>
<dbReference type="Proteomes" id="UP000240080">
    <property type="component" value="Unplaced"/>
</dbReference>
<protein>
    <submittedName>
        <fullName evidence="7">Uncharacterized protein</fullName>
    </submittedName>
</protein>
<dbReference type="Gene3D" id="1.20.1250.10">
    <property type="match status" value="1"/>
</dbReference>
<evidence type="ECO:0000313" key="7">
    <source>
        <dbReference type="Ensembl" id="ENSPPAP00000010010.1"/>
    </source>
</evidence>
<evidence type="ECO:0000256" key="4">
    <source>
        <dbReference type="PIRSR" id="PIRSR601400-1"/>
    </source>
</evidence>
<dbReference type="AlphaFoldDB" id="A0A2R9A3Z9"/>
<comment type="similarity">
    <text evidence="2">Belongs to the somatotropin/prolactin family.</text>
</comment>
<evidence type="ECO:0000256" key="3">
    <source>
        <dbReference type="ARBA" id="ARBA00022525"/>
    </source>
</evidence>
<evidence type="ECO:0000313" key="8">
    <source>
        <dbReference type="Proteomes" id="UP000240080"/>
    </source>
</evidence>
<keyword evidence="4" id="KW-0479">Metal-binding</keyword>
<dbReference type="GO" id="GO:0005615">
    <property type="term" value="C:extracellular space"/>
    <property type="evidence" value="ECO:0007669"/>
    <property type="project" value="TreeGrafter"/>
</dbReference>
<name>A0A2R9A3Z9_PANPA</name>
<dbReference type="SUPFAM" id="SSF47266">
    <property type="entry name" value="4-helical cytokines"/>
    <property type="match status" value="1"/>
</dbReference>
<feature type="binding site" evidence="4">
    <location>
        <position position="44"/>
    </location>
    <ligand>
        <name>Zn(2+)</name>
        <dbReference type="ChEBI" id="CHEBI:29105"/>
    </ligand>
</feature>